<evidence type="ECO:0000256" key="11">
    <source>
        <dbReference type="PROSITE-ProRule" id="PRU00278"/>
    </source>
</evidence>
<dbReference type="SUPFAM" id="SSF54534">
    <property type="entry name" value="FKBP-like"/>
    <property type="match status" value="1"/>
</dbReference>
<evidence type="ECO:0000256" key="9">
    <source>
        <dbReference type="ARBA" id="ARBA00023235"/>
    </source>
</evidence>
<evidence type="ECO:0000256" key="6">
    <source>
        <dbReference type="ARBA" id="ARBA00023110"/>
    </source>
</evidence>
<evidence type="ECO:0000256" key="12">
    <source>
        <dbReference type="RuleBase" id="RU363014"/>
    </source>
</evidence>
<evidence type="ECO:0000259" key="14">
    <source>
        <dbReference type="PROSITE" id="PS50198"/>
    </source>
</evidence>
<evidence type="ECO:0000256" key="10">
    <source>
        <dbReference type="ARBA" id="ARBA00023242"/>
    </source>
</evidence>
<comment type="similarity">
    <text evidence="4">Belongs to the PpiC/parvulin rotamase family. PIN4 subfamily.</text>
</comment>
<reference evidence="15" key="1">
    <citation type="submission" date="2018-08" db="EMBL/GenBank/DDBJ databases">
        <authorList>
            <person name="Cornetti L."/>
        </authorList>
    </citation>
    <scope>NUCLEOTIDE SEQUENCE</scope>
    <source>
        <strain evidence="15">OM-SAIQ-clone2</strain>
    </source>
</reference>
<keyword evidence="7" id="KW-0238">DNA-binding</keyword>
<accession>A0A4Y7NRE8</accession>
<keyword evidence="5" id="KW-0963">Cytoplasm</keyword>
<dbReference type="AlphaFoldDB" id="A0A4Y7NRE8"/>
<evidence type="ECO:0000256" key="3">
    <source>
        <dbReference type="ARBA" id="ARBA00004604"/>
    </source>
</evidence>
<dbReference type="GO" id="GO:0005730">
    <property type="term" value="C:nucleolus"/>
    <property type="evidence" value="ECO:0007669"/>
    <property type="project" value="UniProtKB-SubCell"/>
</dbReference>
<gene>
    <name evidence="15" type="primary">EOG090X0LQS</name>
</gene>
<dbReference type="PROSITE" id="PS50198">
    <property type="entry name" value="PPIC_PPIASE_2"/>
    <property type="match status" value="1"/>
</dbReference>
<dbReference type="PANTHER" id="PTHR45995">
    <property type="match status" value="1"/>
</dbReference>
<feature type="compositionally biased region" description="Low complexity" evidence="13">
    <location>
        <begin position="1"/>
        <end position="11"/>
    </location>
</feature>
<evidence type="ECO:0000256" key="4">
    <source>
        <dbReference type="ARBA" id="ARBA00010242"/>
    </source>
</evidence>
<dbReference type="FunFam" id="3.10.50.40:FF:000015">
    <property type="entry name" value="Peptidyl-prolyl cis-trans isomerase"/>
    <property type="match status" value="1"/>
</dbReference>
<evidence type="ECO:0000256" key="13">
    <source>
        <dbReference type="SAM" id="MobiDB-lite"/>
    </source>
</evidence>
<comment type="subcellular location">
    <subcellularLocation>
        <location evidence="2">Cytoplasm</location>
        <location evidence="2">Cytoskeleton</location>
        <location evidence="2">Spindle</location>
    </subcellularLocation>
    <subcellularLocation>
        <location evidence="3">Nucleus</location>
        <location evidence="3">Nucleolus</location>
    </subcellularLocation>
</comment>
<dbReference type="InterPro" id="IPR043323">
    <property type="entry name" value="PIN4"/>
</dbReference>
<keyword evidence="6 11" id="KW-0697">Rotamase</keyword>
<evidence type="ECO:0000256" key="7">
    <source>
        <dbReference type="ARBA" id="ARBA00023125"/>
    </source>
</evidence>
<dbReference type="GO" id="GO:0003677">
    <property type="term" value="F:DNA binding"/>
    <property type="evidence" value="ECO:0007669"/>
    <property type="project" value="UniProtKB-KW"/>
</dbReference>
<keyword evidence="10" id="KW-0539">Nucleus</keyword>
<feature type="region of interest" description="Disordered" evidence="13">
    <location>
        <begin position="1"/>
        <end position="33"/>
    </location>
</feature>
<dbReference type="Pfam" id="PF13616">
    <property type="entry name" value="Rotamase_3"/>
    <property type="match status" value="1"/>
</dbReference>
<evidence type="ECO:0000256" key="1">
    <source>
        <dbReference type="ARBA" id="ARBA00000971"/>
    </source>
</evidence>
<dbReference type="InterPro" id="IPR000297">
    <property type="entry name" value="PPIase_PpiC"/>
</dbReference>
<sequence length="128" mass="13499">MAPKKAPAAGKSGKGAAGNDDEKGKDKKAGSGSSIKVRHILCEKQSKILEALEKLKAGMKFNEVAATYSEDKARSGGDLGWMVRGSMVGPFQEAAFALPVSSLGSPVYTDPPVKTKFGYHIIMVEGKK</sequence>
<dbReference type="GO" id="GO:0006364">
    <property type="term" value="P:rRNA processing"/>
    <property type="evidence" value="ECO:0007669"/>
    <property type="project" value="InterPro"/>
</dbReference>
<feature type="compositionally biased region" description="Basic and acidic residues" evidence="13">
    <location>
        <begin position="20"/>
        <end position="29"/>
    </location>
</feature>
<proteinExistence type="evidence at transcript level"/>
<organism evidence="15">
    <name type="scientific">Simocephalus serrulatus</name>
    <dbReference type="NCBI Taxonomy" id="117539"/>
    <lineage>
        <taxon>Eukaryota</taxon>
        <taxon>Metazoa</taxon>
        <taxon>Ecdysozoa</taxon>
        <taxon>Arthropoda</taxon>
        <taxon>Crustacea</taxon>
        <taxon>Branchiopoda</taxon>
        <taxon>Diplostraca</taxon>
        <taxon>Cladocera</taxon>
        <taxon>Anomopoda</taxon>
        <taxon>Daphniidae</taxon>
        <taxon>Simocephalus</taxon>
    </lineage>
</organism>
<evidence type="ECO:0000256" key="8">
    <source>
        <dbReference type="ARBA" id="ARBA00023212"/>
    </source>
</evidence>
<keyword evidence="9 11" id="KW-0413">Isomerase</keyword>
<dbReference type="EC" id="5.2.1.8" evidence="12"/>
<evidence type="ECO:0000256" key="5">
    <source>
        <dbReference type="ARBA" id="ARBA00022490"/>
    </source>
</evidence>
<dbReference type="GO" id="GO:0003755">
    <property type="term" value="F:peptidyl-prolyl cis-trans isomerase activity"/>
    <property type="evidence" value="ECO:0007669"/>
    <property type="project" value="UniProtKB-UniRule"/>
</dbReference>
<dbReference type="EMBL" id="LR025036">
    <property type="protein sequence ID" value="SVE94655.1"/>
    <property type="molecule type" value="mRNA"/>
</dbReference>
<evidence type="ECO:0000313" key="15">
    <source>
        <dbReference type="EMBL" id="SVE94655.1"/>
    </source>
</evidence>
<keyword evidence="8" id="KW-0206">Cytoskeleton</keyword>
<name>A0A4Y7NRE8_9CRUS</name>
<dbReference type="Gene3D" id="3.10.50.40">
    <property type="match status" value="1"/>
</dbReference>
<feature type="domain" description="PpiC" evidence="14">
    <location>
        <begin position="32"/>
        <end position="126"/>
    </location>
</feature>
<evidence type="ECO:0000256" key="2">
    <source>
        <dbReference type="ARBA" id="ARBA00004186"/>
    </source>
</evidence>
<protein>
    <recommendedName>
        <fullName evidence="12">Peptidyl-prolyl cis-trans isomerase</fullName>
        <ecNumber evidence="12">5.2.1.8</ecNumber>
    </recommendedName>
</protein>
<dbReference type="InterPro" id="IPR046357">
    <property type="entry name" value="PPIase_dom_sf"/>
</dbReference>
<comment type="catalytic activity">
    <reaction evidence="1 12">
        <text>[protein]-peptidylproline (omega=180) = [protein]-peptidylproline (omega=0)</text>
        <dbReference type="Rhea" id="RHEA:16237"/>
        <dbReference type="Rhea" id="RHEA-COMP:10747"/>
        <dbReference type="Rhea" id="RHEA-COMP:10748"/>
        <dbReference type="ChEBI" id="CHEBI:83833"/>
        <dbReference type="ChEBI" id="CHEBI:83834"/>
        <dbReference type="EC" id="5.2.1.8"/>
    </reaction>
</comment>
<dbReference type="GO" id="GO:0005819">
    <property type="term" value="C:spindle"/>
    <property type="evidence" value="ECO:0007669"/>
    <property type="project" value="UniProtKB-SubCell"/>
</dbReference>